<dbReference type="Proteomes" id="UP000288711">
    <property type="component" value="Unassembled WGS sequence"/>
</dbReference>
<evidence type="ECO:0000313" key="12">
    <source>
        <dbReference type="Proteomes" id="UP000004474"/>
    </source>
</evidence>
<comment type="caution">
    <text evidence="10">The sequence shown here is derived from an EMBL/GenBank/DDBJ whole genome shotgun (WGS) entry which is preliminary data.</text>
</comment>
<dbReference type="EMBL" id="PIPF01000012">
    <property type="protein sequence ID" value="RWU82131.1"/>
    <property type="molecule type" value="Genomic_DNA"/>
</dbReference>
<dbReference type="InterPro" id="IPR006035">
    <property type="entry name" value="Ureohydrolase"/>
</dbReference>
<dbReference type="PANTHER" id="PTHR11358">
    <property type="entry name" value="ARGINASE/AGMATINASE"/>
    <property type="match status" value="1"/>
</dbReference>
<feature type="binding site" evidence="5">
    <location>
        <position position="237"/>
    </location>
    <ligand>
        <name>Mn(2+)</name>
        <dbReference type="ChEBI" id="CHEBI:29035"/>
        <label>2</label>
    </ligand>
</feature>
<keyword evidence="13" id="KW-1185">Reference proteome</keyword>
<comment type="similarity">
    <text evidence="5 8 9">Belongs to the arginase family.</text>
</comment>
<dbReference type="PROSITE" id="PS01053">
    <property type="entry name" value="ARGINASE_1"/>
    <property type="match status" value="1"/>
</dbReference>
<reference evidence="11 13" key="1">
    <citation type="journal article" date="2009" name="Int. J. Syst. Evol. Microbiol.">
        <title>Janibacter hoylei sp. nov., Bacillus isronensis sp. nov. and Bacillus aryabhattai sp. nov., isolated from cryotubes used for collecting air from the upper atmosphere.</title>
        <authorList>
            <person name="Shivaji S."/>
            <person name="Chaturvedi P."/>
            <person name="Begum Z."/>
            <person name="Pindi P.K."/>
            <person name="Manorama R."/>
            <person name="Padmanaban D.A."/>
            <person name="Shouche Y.S."/>
            <person name="Pawar S."/>
            <person name="Vaishampayan P."/>
            <person name="Dutt C.B."/>
            <person name="Datta G.N."/>
            <person name="Manchanda R.K."/>
            <person name="Rao U.R."/>
            <person name="Bhargava P.M."/>
            <person name="Narlikar J.V."/>
        </authorList>
    </citation>
    <scope>NUCLEOTIDE SEQUENCE [LARGE SCALE GENOMIC DNA]</scope>
    <source>
        <strain evidence="11 13">PVAS-1</strain>
    </source>
</reference>
<feature type="binding site" evidence="5 7">
    <location>
        <position position="152"/>
    </location>
    <ligand>
        <name>Mn(2+)</name>
        <dbReference type="ChEBI" id="CHEBI:29035"/>
        <label>1</label>
    </ligand>
</feature>
<feature type="binding site" evidence="7">
    <location>
        <position position="126"/>
    </location>
    <ligand>
        <name>Mn(2+)</name>
        <dbReference type="ChEBI" id="CHEBI:29035"/>
        <label>2</label>
    </ligand>
</feature>
<comment type="pathway">
    <text evidence="5">Amino-acid degradation; L-histidine degradation into L-glutamate; L-glutamate from N-formimidoyl-L-glutamate (hydrolase route): step 1/1.</text>
</comment>
<evidence type="ECO:0000256" key="6">
    <source>
        <dbReference type="NCBIfam" id="TIGR01227"/>
    </source>
</evidence>
<dbReference type="RefSeq" id="WP_007923828.1">
    <property type="nucleotide sequence ID" value="NZ_ALWX01000001.1"/>
</dbReference>
<accession>K1EBU6</accession>
<comment type="catalytic activity">
    <reaction evidence="5">
        <text>N-formimidoyl-L-glutamate + H2O = formamide + L-glutamate</text>
        <dbReference type="Rhea" id="RHEA:22492"/>
        <dbReference type="ChEBI" id="CHEBI:15377"/>
        <dbReference type="ChEBI" id="CHEBI:16397"/>
        <dbReference type="ChEBI" id="CHEBI:29985"/>
        <dbReference type="ChEBI" id="CHEBI:58928"/>
        <dbReference type="EC" id="3.5.3.8"/>
    </reaction>
</comment>
<feature type="binding site" evidence="5">
    <location>
        <position position="239"/>
    </location>
    <ligand>
        <name>Mn(2+)</name>
        <dbReference type="ChEBI" id="CHEBI:29035"/>
        <label>2</label>
    </ligand>
</feature>
<dbReference type="STRING" id="1210046.B277_00350"/>
<evidence type="ECO:0000256" key="5">
    <source>
        <dbReference type="HAMAP-Rule" id="MF_00737"/>
    </source>
</evidence>
<keyword evidence="3 5" id="KW-0369">Histidine metabolism</keyword>
<protein>
    <recommendedName>
        <fullName evidence="5 6">Formimidoylglutamase</fullName>
        <ecNumber evidence="5 6">3.5.3.8</ecNumber>
    </recommendedName>
    <alternativeName>
        <fullName evidence="5">Formiminoglutamase</fullName>
    </alternativeName>
    <alternativeName>
        <fullName evidence="5">Formiminoglutamate hydrolase</fullName>
    </alternativeName>
</protein>
<evidence type="ECO:0000256" key="2">
    <source>
        <dbReference type="ARBA" id="ARBA00022801"/>
    </source>
</evidence>
<evidence type="ECO:0000256" key="3">
    <source>
        <dbReference type="ARBA" id="ARBA00022808"/>
    </source>
</evidence>
<evidence type="ECO:0000313" key="13">
    <source>
        <dbReference type="Proteomes" id="UP000288711"/>
    </source>
</evidence>
<dbReference type="OrthoDB" id="9789727at2"/>
<evidence type="ECO:0000313" key="10">
    <source>
        <dbReference type="EMBL" id="EKA62862.1"/>
    </source>
</evidence>
<dbReference type="EC" id="3.5.3.8" evidence="5 6"/>
<name>K1EBU6_9MICO</name>
<feature type="binding site" evidence="5">
    <location>
        <position position="150"/>
    </location>
    <ligand>
        <name>Mn(2+)</name>
        <dbReference type="ChEBI" id="CHEBI:29035"/>
        <label>2</label>
    </ligand>
</feature>
<dbReference type="SUPFAM" id="SSF52768">
    <property type="entry name" value="Arginase/deacetylase"/>
    <property type="match status" value="1"/>
</dbReference>
<feature type="binding site" evidence="7">
    <location>
        <position position="239"/>
    </location>
    <ligand>
        <name>Mn(2+)</name>
        <dbReference type="ChEBI" id="CHEBI:29035"/>
        <label>1</label>
    </ligand>
</feature>
<evidence type="ECO:0000256" key="8">
    <source>
        <dbReference type="PROSITE-ProRule" id="PRU00742"/>
    </source>
</evidence>
<feature type="binding site" evidence="5">
    <location>
        <position position="148"/>
    </location>
    <ligand>
        <name>Mn(2+)</name>
        <dbReference type="ChEBI" id="CHEBI:29035"/>
        <label>2</label>
    </ligand>
</feature>
<dbReference type="GO" id="GO:0008783">
    <property type="term" value="F:agmatinase activity"/>
    <property type="evidence" value="ECO:0007669"/>
    <property type="project" value="TreeGrafter"/>
</dbReference>
<dbReference type="InterPro" id="IPR020855">
    <property type="entry name" value="Ureohydrolase_Mn_BS"/>
</dbReference>
<keyword evidence="1 5" id="KW-0479">Metal-binding</keyword>
<evidence type="ECO:0000256" key="1">
    <source>
        <dbReference type="ARBA" id="ARBA00022723"/>
    </source>
</evidence>
<organism evidence="10 12">
    <name type="scientific">Janibacter hoylei PVAS-1</name>
    <dbReference type="NCBI Taxonomy" id="1210046"/>
    <lineage>
        <taxon>Bacteria</taxon>
        <taxon>Bacillati</taxon>
        <taxon>Actinomycetota</taxon>
        <taxon>Actinomycetes</taxon>
        <taxon>Micrococcales</taxon>
        <taxon>Intrasporangiaceae</taxon>
        <taxon>Janibacter</taxon>
    </lineage>
</organism>
<keyword evidence="2 5" id="KW-0378">Hydrolase</keyword>
<dbReference type="PANTHER" id="PTHR11358:SF35">
    <property type="entry name" value="FORMIMIDOYLGLUTAMASE"/>
    <property type="match status" value="1"/>
</dbReference>
<reference evidence="10 12" key="2">
    <citation type="journal article" date="2012" name="J. Bacteriol.">
        <title>Genome Sequence of Janibacter hoylei MTCC8307, Isolated from the Stratospheric Air.</title>
        <authorList>
            <person name="Pawar S.P."/>
            <person name="Dhotre D.P."/>
            <person name="Shetty S.A."/>
            <person name="Chowdhury S.P."/>
            <person name="Chaudhari B.L."/>
            <person name="Shouche Y.S."/>
        </authorList>
    </citation>
    <scope>NUCLEOTIDE SEQUENCE [LARGE SCALE GENOMIC DNA]</scope>
    <source>
        <strain evidence="10 12">PVAS-1</strain>
    </source>
</reference>
<dbReference type="UniPathway" id="UPA00379">
    <property type="reaction ID" value="UER00552"/>
</dbReference>
<dbReference type="NCBIfam" id="TIGR01227">
    <property type="entry name" value="hutG"/>
    <property type="match status" value="1"/>
</dbReference>
<dbReference type="EMBL" id="ALWX01000001">
    <property type="protein sequence ID" value="EKA62862.1"/>
    <property type="molecule type" value="Genomic_DNA"/>
</dbReference>
<dbReference type="CDD" id="cd09988">
    <property type="entry name" value="Formimidoylglutamase"/>
    <property type="match status" value="1"/>
</dbReference>
<feature type="binding site" evidence="5">
    <location>
        <position position="126"/>
    </location>
    <ligand>
        <name>Mn(2+)</name>
        <dbReference type="ChEBI" id="CHEBI:29035"/>
        <label>1</label>
    </ligand>
</feature>
<dbReference type="GO" id="GO:0030145">
    <property type="term" value="F:manganese ion binding"/>
    <property type="evidence" value="ECO:0007669"/>
    <property type="project" value="UniProtKB-UniRule"/>
</dbReference>
<dbReference type="Pfam" id="PF00491">
    <property type="entry name" value="Arginase"/>
    <property type="match status" value="1"/>
</dbReference>
<comment type="function">
    <text evidence="5">Catalyzes the conversion of N-formimidoyl-L-glutamate to L-glutamate and formamide.</text>
</comment>
<dbReference type="GO" id="GO:0019557">
    <property type="term" value="P:L-histidine catabolic process to glutamate and formate"/>
    <property type="evidence" value="ECO:0007669"/>
    <property type="project" value="UniProtKB-UniPathway"/>
</dbReference>
<dbReference type="PIRSF" id="PIRSF036979">
    <property type="entry name" value="Arginase"/>
    <property type="match status" value="1"/>
</dbReference>
<evidence type="ECO:0000256" key="4">
    <source>
        <dbReference type="ARBA" id="ARBA00023211"/>
    </source>
</evidence>
<evidence type="ECO:0000256" key="9">
    <source>
        <dbReference type="RuleBase" id="RU003684"/>
    </source>
</evidence>
<sequence length="315" mass="32675">MAPFAWSGRSDGDGLAHRRFWGVVAEPGSGRPADAALVGFASDEGVRRNRGRVGAAEGPGAIRAALASLAVHEDLTVVDHGDVVVDGEDLEGGHARLGEVVAAAREGAPAAARDDAPLTVVLGGGHETAYGSHLGLGLRPGLGVLNLDAHFDLREADRPTSGTPFRQIARERQAAGLGFDYAVLGIARTGNTSALFDTAEALGARWLLDDDSQQVEPAVAFVGDVLAGVDEVYLTIDLDVLPAAVAPGVSAPAALGVPPFVIQSVCDAVVASGKLVHLDVTELNPRLDVDQRTARVAARLIHRVITREAARRRSA</sequence>
<dbReference type="eggNOG" id="COG0010">
    <property type="taxonomic scope" value="Bacteria"/>
</dbReference>
<dbReference type="AlphaFoldDB" id="K1EBU6"/>
<feature type="binding site" evidence="5 7">
    <location>
        <position position="148"/>
    </location>
    <ligand>
        <name>Mn(2+)</name>
        <dbReference type="ChEBI" id="CHEBI:29035"/>
        <label>1</label>
    </ligand>
</feature>
<evidence type="ECO:0000313" key="11">
    <source>
        <dbReference type="EMBL" id="RWU82131.1"/>
    </source>
</evidence>
<feature type="binding site" evidence="7">
    <location>
        <position position="150"/>
    </location>
    <ligand>
        <name>Mn(2+)</name>
        <dbReference type="ChEBI" id="CHEBI:29035"/>
        <label>1</label>
    </ligand>
</feature>
<dbReference type="HAMAP" id="MF_00737">
    <property type="entry name" value="Formimidoylglutam"/>
    <property type="match status" value="1"/>
</dbReference>
<dbReference type="PATRIC" id="fig|1210046.3.peg.70"/>
<feature type="binding site" evidence="5 7">
    <location>
        <position position="237"/>
    </location>
    <ligand>
        <name>Mn(2+)</name>
        <dbReference type="ChEBI" id="CHEBI:29035"/>
        <label>1</label>
    </ligand>
</feature>
<proteinExistence type="inferred from homology"/>
<dbReference type="Gene3D" id="3.40.800.10">
    <property type="entry name" value="Ureohydrolase domain"/>
    <property type="match status" value="1"/>
</dbReference>
<dbReference type="InterPro" id="IPR023696">
    <property type="entry name" value="Ureohydrolase_dom_sf"/>
</dbReference>
<dbReference type="GO" id="GO:0019556">
    <property type="term" value="P:L-histidine catabolic process to glutamate and formamide"/>
    <property type="evidence" value="ECO:0007669"/>
    <property type="project" value="UniProtKB-UniRule"/>
</dbReference>
<dbReference type="PROSITE" id="PS51409">
    <property type="entry name" value="ARGINASE_2"/>
    <property type="match status" value="1"/>
</dbReference>
<dbReference type="InterPro" id="IPR005923">
    <property type="entry name" value="HutG"/>
</dbReference>
<evidence type="ECO:0000256" key="7">
    <source>
        <dbReference type="PIRSR" id="PIRSR036979-1"/>
    </source>
</evidence>
<gene>
    <name evidence="5 11" type="primary">hutG</name>
    <name evidence="10" type="ORF">B277_00350</name>
    <name evidence="11" type="ORF">CWN80_12905</name>
</gene>
<dbReference type="GO" id="GO:0050415">
    <property type="term" value="F:formimidoylglutamase activity"/>
    <property type="evidence" value="ECO:0007669"/>
    <property type="project" value="UniProtKB-UniRule"/>
</dbReference>
<comment type="cofactor">
    <cofactor evidence="5 7">
        <name>Mn(2+)</name>
        <dbReference type="ChEBI" id="CHEBI:29035"/>
    </cofactor>
    <text evidence="5 7">Binds 2 manganese ions per subunit.</text>
</comment>
<dbReference type="Proteomes" id="UP000004474">
    <property type="component" value="Unassembled WGS sequence"/>
</dbReference>
<keyword evidence="4 5" id="KW-0464">Manganese</keyword>
<reference evidence="11" key="3">
    <citation type="submission" date="2017-11" db="EMBL/GenBank/DDBJ databases">
        <authorList>
            <person name="Seuylemezian A."/>
            <person name="Cooper K."/>
            <person name="Vaishampayan P."/>
        </authorList>
    </citation>
    <scope>NUCLEOTIDE SEQUENCE</scope>
    <source>
        <strain evidence="11">PVAS-1</strain>
    </source>
</reference>
<dbReference type="GO" id="GO:0033389">
    <property type="term" value="P:putrescine biosynthetic process from arginine, via agmatine"/>
    <property type="evidence" value="ECO:0007669"/>
    <property type="project" value="TreeGrafter"/>
</dbReference>